<dbReference type="RefSeq" id="WP_069697129.1">
    <property type="nucleotide sequence ID" value="NZ_JAGGMA010000003.1"/>
</dbReference>
<organism evidence="1 2">
    <name type="scientific">Enterococcus rivorum</name>
    <dbReference type="NCBI Taxonomy" id="762845"/>
    <lineage>
        <taxon>Bacteria</taxon>
        <taxon>Bacillati</taxon>
        <taxon>Bacillota</taxon>
        <taxon>Bacilli</taxon>
        <taxon>Lactobacillales</taxon>
        <taxon>Enterococcaceae</taxon>
        <taxon>Enterococcus</taxon>
    </lineage>
</organism>
<dbReference type="EMBL" id="MIEK01000001">
    <property type="protein sequence ID" value="OEH84122.1"/>
    <property type="molecule type" value="Genomic_DNA"/>
</dbReference>
<reference evidence="1 2" key="1">
    <citation type="submission" date="2016-09" db="EMBL/GenBank/DDBJ databases">
        <authorList>
            <person name="Capua I."/>
            <person name="De Benedictis P."/>
            <person name="Joannis T."/>
            <person name="Lombin L.H."/>
            <person name="Cattoli G."/>
        </authorList>
    </citation>
    <scope>NUCLEOTIDE SEQUENCE [LARGE SCALE GENOMIC DNA]</scope>
    <source>
        <strain evidence="1 2">LMG 25899</strain>
    </source>
</reference>
<name>A0A1E5L1T8_9ENTE</name>
<dbReference type="STRING" id="762845.BCR26_01235"/>
<dbReference type="AlphaFoldDB" id="A0A1E5L1T8"/>
<gene>
    <name evidence="1" type="ORF">BCR26_01235</name>
</gene>
<evidence type="ECO:0000313" key="1">
    <source>
        <dbReference type="EMBL" id="OEH84122.1"/>
    </source>
</evidence>
<keyword evidence="2" id="KW-1185">Reference proteome</keyword>
<proteinExistence type="predicted"/>
<comment type="caution">
    <text evidence="1">The sequence shown here is derived from an EMBL/GenBank/DDBJ whole genome shotgun (WGS) entry which is preliminary data.</text>
</comment>
<sequence length="123" mass="14824">MKFEDNLLTVQDKFYNYDLTDSVIEYISFEDNLKDFKLIVDYFFTEKEEEHLLLLFRNCTDLNYSMSKKTYELNDYELNVSQFTLTKVLVEELDKQICIKLFTIDDENEFLKIVCQDVSFISE</sequence>
<dbReference type="OrthoDB" id="2086565at2"/>
<evidence type="ECO:0000313" key="2">
    <source>
        <dbReference type="Proteomes" id="UP000095256"/>
    </source>
</evidence>
<dbReference type="Proteomes" id="UP000095256">
    <property type="component" value="Unassembled WGS sequence"/>
</dbReference>
<accession>A0A1E5L1T8</accession>
<protein>
    <submittedName>
        <fullName evidence="1">Uncharacterized protein</fullName>
    </submittedName>
</protein>